<dbReference type="RefSeq" id="WP_155847019.1">
    <property type="nucleotide sequence ID" value="NZ_CP038613.1"/>
</dbReference>
<evidence type="ECO:0000313" key="1">
    <source>
        <dbReference type="EMBL" id="QBY44019.1"/>
    </source>
</evidence>
<accession>A0A4P7KUX3</accession>
<proteinExistence type="predicted"/>
<protein>
    <submittedName>
        <fullName evidence="1">Uncharacterized protein</fullName>
    </submittedName>
</protein>
<evidence type="ECO:0000313" key="4">
    <source>
        <dbReference type="Proteomes" id="UP001177592"/>
    </source>
</evidence>
<sequence length="45" mass="5070">MNKDNILLALARQAAKLAINTQRQDIWLIALSLQLKAYGKNHHAT</sequence>
<reference evidence="2" key="2">
    <citation type="submission" date="2023-04" db="EMBL/GenBank/DDBJ databases">
        <title>Genome dynamics across the evolutionary transition to endosymbiosis.</title>
        <authorList>
            <person name="Siozios S."/>
            <person name="Nadal-Jimenez P."/>
            <person name="Azagi T."/>
            <person name="Sprong H."/>
            <person name="Frost C.L."/>
            <person name="Parratt S.R."/>
            <person name="Taylor G."/>
            <person name="Brettell L."/>
            <person name="Lew K.C."/>
            <person name="Croft L."/>
            <person name="King K.C."/>
            <person name="Brockhurst M.A."/>
            <person name="Hypsa V."/>
            <person name="Novakova E."/>
            <person name="Darby A.C."/>
            <person name="Hurst G.D.D."/>
        </authorList>
    </citation>
    <scope>NUCLEOTIDE SEQUENCE</scope>
    <source>
        <strain evidence="2">ANv_CAN</strain>
    </source>
</reference>
<organism evidence="1 3">
    <name type="scientific">Arsenophonus nasoniae</name>
    <name type="common">son-killer infecting Nasonia vitripennis</name>
    <dbReference type="NCBI Taxonomy" id="638"/>
    <lineage>
        <taxon>Bacteria</taxon>
        <taxon>Pseudomonadati</taxon>
        <taxon>Pseudomonadota</taxon>
        <taxon>Gammaproteobacteria</taxon>
        <taxon>Enterobacterales</taxon>
        <taxon>Morganellaceae</taxon>
        <taxon>Arsenophonus</taxon>
    </lineage>
</organism>
<gene>
    <name evidence="1" type="ORF">ArsFIN_25930</name>
    <name evidence="2" type="ORF">QE258_11860</name>
</gene>
<dbReference type="Proteomes" id="UP000295134">
    <property type="component" value="Chromosome"/>
</dbReference>
<evidence type="ECO:0000313" key="3">
    <source>
        <dbReference type="Proteomes" id="UP000295134"/>
    </source>
</evidence>
<dbReference type="EMBL" id="CP038613">
    <property type="protein sequence ID" value="QBY44019.1"/>
    <property type="molecule type" value="Genomic_DNA"/>
</dbReference>
<dbReference type="AlphaFoldDB" id="A0A4P7KUX3"/>
<name>A0A4P7KUX3_9GAMM</name>
<dbReference type="EMBL" id="CP123523">
    <property type="protein sequence ID" value="WGM04334.1"/>
    <property type="molecule type" value="Genomic_DNA"/>
</dbReference>
<reference evidence="1 3" key="1">
    <citation type="submission" date="2019-03" db="EMBL/GenBank/DDBJ databases">
        <title>Long-read sequencing reveals hyperdense prophage content in a complex bacterial symbiont genome.</title>
        <authorList>
            <person name="Frost C.L."/>
            <person name="Siozios S."/>
            <person name="Nadal-Jimenez P."/>
            <person name="Brockhurst M.A."/>
            <person name="King K.C."/>
            <person name="Darby A.C."/>
            <person name="Hurst G.D.D."/>
        </authorList>
    </citation>
    <scope>NUCLEOTIDE SEQUENCE [LARGE SCALE GENOMIC DNA]</scope>
    <source>
        <strain evidence="1 3">FIN</strain>
    </source>
</reference>
<dbReference type="KEGG" id="ans:ArsFIN_25930"/>
<dbReference type="GeneID" id="96879106"/>
<dbReference type="Proteomes" id="UP001177592">
    <property type="component" value="Chromosome"/>
</dbReference>
<evidence type="ECO:0000313" key="2">
    <source>
        <dbReference type="EMBL" id="WGM04334.1"/>
    </source>
</evidence>
<keyword evidence="4" id="KW-1185">Reference proteome</keyword>